<gene>
    <name evidence="1" type="ORF">EFA69_11410</name>
</gene>
<evidence type="ECO:0000313" key="1">
    <source>
        <dbReference type="EMBL" id="RNI30108.1"/>
    </source>
</evidence>
<dbReference type="AlphaFoldDB" id="A0A3M9MZB4"/>
<sequence length="214" mass="24424">MNLILTYEGHSISSRKEPTMKRRIPAFFLLALLFSCTRDNTAQYETNPVAEQVVDASPTVSFTGFAAELPALVLPFKATCAFDYTLGSRLDTTAATNYLKPHELPYRRLSVNKNVTALLVLFPADETLPRLRTYSPNGTILDEQDLKFNPCGEEPGFQHSEQYTIRKDFTIEHVDSTIRWQFDPQYRELPNTRKLTVTRKRFKISPSGEITQVK</sequence>
<keyword evidence="2" id="KW-1185">Reference proteome</keyword>
<accession>A0A3M9MZB4</accession>
<dbReference type="EMBL" id="RJJE01000009">
    <property type="protein sequence ID" value="RNI30108.1"/>
    <property type="molecule type" value="Genomic_DNA"/>
</dbReference>
<dbReference type="Proteomes" id="UP000271010">
    <property type="component" value="Unassembled WGS sequence"/>
</dbReference>
<organism evidence="1 2">
    <name type="scientific">Rufibacter immobilis</name>
    <dbReference type="NCBI Taxonomy" id="1348778"/>
    <lineage>
        <taxon>Bacteria</taxon>
        <taxon>Pseudomonadati</taxon>
        <taxon>Bacteroidota</taxon>
        <taxon>Cytophagia</taxon>
        <taxon>Cytophagales</taxon>
        <taxon>Hymenobacteraceae</taxon>
        <taxon>Rufibacter</taxon>
    </lineage>
</organism>
<name>A0A3M9MZB4_9BACT</name>
<protein>
    <submittedName>
        <fullName evidence="1">Uncharacterized protein</fullName>
    </submittedName>
</protein>
<reference evidence="1 2" key="1">
    <citation type="submission" date="2018-11" db="EMBL/GenBank/DDBJ databases">
        <title>Rufibacter latericius sp. nov., isolated from water in Baiyang Lake.</title>
        <authorList>
            <person name="Yang Y."/>
        </authorList>
    </citation>
    <scope>NUCLEOTIDE SEQUENCE [LARGE SCALE GENOMIC DNA]</scope>
    <source>
        <strain evidence="1 2">MCC P1</strain>
    </source>
</reference>
<evidence type="ECO:0000313" key="2">
    <source>
        <dbReference type="Proteomes" id="UP000271010"/>
    </source>
</evidence>
<proteinExistence type="predicted"/>
<comment type="caution">
    <text evidence="1">The sequence shown here is derived from an EMBL/GenBank/DDBJ whole genome shotgun (WGS) entry which is preliminary data.</text>
</comment>